<dbReference type="PATRIC" id="fig|29423.5.peg.318"/>
<comment type="caution">
    <text evidence="1">The sequence shown here is derived from an EMBL/GenBank/DDBJ whole genome shotgun (WGS) entry which is preliminary data.</text>
</comment>
<name>A0A0W0XGM7_9GAMM</name>
<dbReference type="EMBL" id="LNYP01000006">
    <property type="protein sequence ID" value="KTD43756.1"/>
    <property type="molecule type" value="Genomic_DNA"/>
</dbReference>
<reference evidence="1 2" key="1">
    <citation type="submission" date="2015-11" db="EMBL/GenBank/DDBJ databases">
        <title>Genomic analysis of 38 Legionella species identifies large and diverse effector repertoires.</title>
        <authorList>
            <person name="Burstein D."/>
            <person name="Amaro F."/>
            <person name="Zusman T."/>
            <person name="Lifshitz Z."/>
            <person name="Cohen O."/>
            <person name="Gilbert J.A."/>
            <person name="Pupko T."/>
            <person name="Shuman H.A."/>
            <person name="Segal G."/>
        </authorList>
    </citation>
    <scope>NUCLEOTIDE SEQUENCE [LARGE SCALE GENOMIC DNA]</scope>
    <source>
        <strain evidence="1 2">Oak Ridge-10</strain>
    </source>
</reference>
<accession>A0A0W0XGM7</accession>
<evidence type="ECO:0000313" key="1">
    <source>
        <dbReference type="EMBL" id="KTD43756.1"/>
    </source>
</evidence>
<sequence length="52" mass="5812">MKWMVAVLLFLMQISATCALKIGNIFFNPPFIMSQETGFDVDLMHAICAMDG</sequence>
<protein>
    <submittedName>
        <fullName evidence="1">Arginine-binding periplasmic protein</fullName>
    </submittedName>
</protein>
<dbReference type="AlphaFoldDB" id="A0A0W0XGM7"/>
<evidence type="ECO:0000313" key="2">
    <source>
        <dbReference type="Proteomes" id="UP000054858"/>
    </source>
</evidence>
<organism evidence="1 2">
    <name type="scientific">Legionella oakridgensis</name>
    <dbReference type="NCBI Taxonomy" id="29423"/>
    <lineage>
        <taxon>Bacteria</taxon>
        <taxon>Pseudomonadati</taxon>
        <taxon>Pseudomonadota</taxon>
        <taxon>Gammaproteobacteria</taxon>
        <taxon>Legionellales</taxon>
        <taxon>Legionellaceae</taxon>
        <taxon>Legionella</taxon>
    </lineage>
</organism>
<gene>
    <name evidence="1" type="ORF">Loak_0306</name>
</gene>
<proteinExistence type="predicted"/>
<dbReference type="Proteomes" id="UP000054858">
    <property type="component" value="Unassembled WGS sequence"/>
</dbReference>